<dbReference type="Pfam" id="PF00172">
    <property type="entry name" value="Zn_clus"/>
    <property type="match status" value="1"/>
</dbReference>
<evidence type="ECO:0000313" key="5">
    <source>
        <dbReference type="EMBL" id="CDK29754.1"/>
    </source>
</evidence>
<evidence type="ECO:0000256" key="2">
    <source>
        <dbReference type="ARBA" id="ARBA00023242"/>
    </source>
</evidence>
<dbReference type="CDD" id="cd00067">
    <property type="entry name" value="GAL4"/>
    <property type="match status" value="1"/>
</dbReference>
<evidence type="ECO:0000259" key="4">
    <source>
        <dbReference type="PROSITE" id="PS50048"/>
    </source>
</evidence>
<reference evidence="5" key="1">
    <citation type="submission" date="2013-12" db="EMBL/GenBank/DDBJ databases">
        <authorList>
            <person name="Genoscope - CEA"/>
        </authorList>
    </citation>
    <scope>NUCLEOTIDE SEQUENCE</scope>
    <source>
        <strain evidence="5">CBS 1993</strain>
    </source>
</reference>
<dbReference type="Gene3D" id="4.10.240.10">
    <property type="entry name" value="Zn(2)-C6 fungal-type DNA-binding domain"/>
    <property type="match status" value="1"/>
</dbReference>
<dbReference type="STRING" id="1382522.W6MSR5"/>
<dbReference type="PANTHER" id="PTHR31001:SF90">
    <property type="entry name" value="CENTROMERE DNA-BINDING PROTEIN COMPLEX CBF3 SUBUNIT B"/>
    <property type="match status" value="1"/>
</dbReference>
<dbReference type="PROSITE" id="PS50048">
    <property type="entry name" value="ZN2_CY6_FUNGAL_2"/>
    <property type="match status" value="1"/>
</dbReference>
<dbReference type="InterPro" id="IPR050613">
    <property type="entry name" value="Sec_Metabolite_Reg"/>
</dbReference>
<organism evidence="5 6">
    <name type="scientific">Kuraishia capsulata CBS 1993</name>
    <dbReference type="NCBI Taxonomy" id="1382522"/>
    <lineage>
        <taxon>Eukaryota</taxon>
        <taxon>Fungi</taxon>
        <taxon>Dikarya</taxon>
        <taxon>Ascomycota</taxon>
        <taxon>Saccharomycotina</taxon>
        <taxon>Pichiomycetes</taxon>
        <taxon>Pichiales</taxon>
        <taxon>Pichiaceae</taxon>
        <taxon>Kuraishia</taxon>
    </lineage>
</organism>
<dbReference type="AlphaFoldDB" id="W6MSR5"/>
<dbReference type="PANTHER" id="PTHR31001">
    <property type="entry name" value="UNCHARACTERIZED TRANSCRIPTIONAL REGULATORY PROTEIN"/>
    <property type="match status" value="1"/>
</dbReference>
<feature type="domain" description="Zn(2)-C6 fungal-type" evidence="4">
    <location>
        <begin position="28"/>
        <end position="61"/>
    </location>
</feature>
<evidence type="ECO:0000313" key="6">
    <source>
        <dbReference type="Proteomes" id="UP000019384"/>
    </source>
</evidence>
<dbReference type="GeneID" id="34523125"/>
<dbReference type="Proteomes" id="UP000019384">
    <property type="component" value="Unassembled WGS sequence"/>
</dbReference>
<dbReference type="SUPFAM" id="SSF57701">
    <property type="entry name" value="Zn2/Cys6 DNA-binding domain"/>
    <property type="match status" value="1"/>
</dbReference>
<dbReference type="GO" id="GO:0008270">
    <property type="term" value="F:zinc ion binding"/>
    <property type="evidence" value="ECO:0007669"/>
    <property type="project" value="InterPro"/>
</dbReference>
<protein>
    <recommendedName>
        <fullName evidence="4">Zn(2)-C6 fungal-type domain-containing protein</fullName>
    </recommendedName>
</protein>
<evidence type="ECO:0000256" key="3">
    <source>
        <dbReference type="SAM" id="MobiDB-lite"/>
    </source>
</evidence>
<dbReference type="HOGENOM" id="CLU_353757_0_0_1"/>
<name>W6MSR5_9ASCO</name>
<dbReference type="InterPro" id="IPR036864">
    <property type="entry name" value="Zn2-C6_fun-type_DNA-bd_sf"/>
</dbReference>
<evidence type="ECO:0000256" key="1">
    <source>
        <dbReference type="ARBA" id="ARBA00004123"/>
    </source>
</evidence>
<accession>W6MSR5</accession>
<dbReference type="CDD" id="cd12148">
    <property type="entry name" value="fungal_TF_MHR"/>
    <property type="match status" value="1"/>
</dbReference>
<dbReference type="RefSeq" id="XP_022461737.1">
    <property type="nucleotide sequence ID" value="XM_022602041.1"/>
</dbReference>
<comment type="subcellular location">
    <subcellularLocation>
        <location evidence="1">Nucleus</location>
    </subcellularLocation>
</comment>
<dbReference type="OrthoDB" id="4356994at2759"/>
<reference evidence="5" key="2">
    <citation type="submission" date="2014-02" db="EMBL/GenBank/DDBJ databases">
        <title>Complete DNA sequence of /Kuraishia capsulata/ illustrates novel genomic features among budding yeasts (/Saccharomycotina/).</title>
        <authorList>
            <person name="Morales L."/>
            <person name="Noel B."/>
            <person name="Porcel B."/>
            <person name="Marcet-Houben M."/>
            <person name="Hullo M-F."/>
            <person name="Sacerdot C."/>
            <person name="Tekaia F."/>
            <person name="Leh-Louis V."/>
            <person name="Despons L."/>
            <person name="Khanna V."/>
            <person name="Aury J-M."/>
            <person name="Barbe V."/>
            <person name="Couloux A."/>
            <person name="Labadie K."/>
            <person name="Pelletier E."/>
            <person name="Souciet J-L."/>
            <person name="Boekhout T."/>
            <person name="Gabaldon T."/>
            <person name="Wincker P."/>
            <person name="Dujon B."/>
        </authorList>
    </citation>
    <scope>NUCLEOTIDE SEQUENCE</scope>
    <source>
        <strain evidence="5">CBS 1993</strain>
    </source>
</reference>
<dbReference type="GO" id="GO:0005634">
    <property type="term" value="C:nucleus"/>
    <property type="evidence" value="ECO:0007669"/>
    <property type="project" value="UniProtKB-SubCell"/>
</dbReference>
<dbReference type="SMART" id="SM00066">
    <property type="entry name" value="GAL4"/>
    <property type="match status" value="1"/>
</dbReference>
<feature type="region of interest" description="Disordered" evidence="3">
    <location>
        <begin position="1"/>
        <end position="20"/>
    </location>
</feature>
<proteinExistence type="predicted"/>
<sequence length="794" mass="90706">MNPSKASESQMPDTASRFNRKRNRPQMSCVLCRKRKVRCDKQKPMCTACARAGVESSQCVYNRVNWEHVKSPEIRQLEGNLRSLEKENSLLKTMIGEGDLKMRSDLESLKSQVASLQRLINFTPPATVSPVTNPNIEDIPLDLVGLYSLTEKRSRINFFGPTSFRCLASRNCILEKVYMPFHMLLSKERTAWKKRANASRQKREFEVAAGLPSRFISPKELLPELVKRLEEQLPSFAVCYERLAFTVQRFGIYNPYISPQMFWSYFGEHFRRNEDGSVSIPMPEQSVMANEIAVVVCAIRLAVFLGGESGFSEAYRDDEDKLFTLATFALQVGSFMKKQSYPVLYSLLLLYDTQLIDSEQSDGGDGANITPLGQLIVVMAIQLGLHRDRSSIPCKKVISEKGPLVYSERDRCTLWARVLEMDSFTSFIIGTPPLISDEFVNAETHKHIPECLADTTAIIKRAANLFNSNKEVATLGKLREILEALDYTMSRKLPSFATLVEFDHDDVVKRDQNDAMLLNKLKLLLVSTALYEFTSSLLMDHNRPKISDDFTPDQNDQWTALHAFYCSKSRHLSVLWYTLINKVIQVYQRGSLARRHVFINQFHFFIQKALMIAHLCAFTSVSGQLFGRPKQTADPFYELDRFRLEELESAMYHAEPGSNPPVLVYINGIRDYASDLQLLGQLYGRMVRCKIFQNYGVFVLYRMILVFHCFIAQHDHLRQGRIDEAAAEAKLMMIELLRDHNGCLTSSVIPFSSVNDEPYDISEWVDETNFLDLFTTIDMNMGEDGIVTVCDQLK</sequence>
<gene>
    <name evidence="5" type="ORF">KUCA_T00005747001</name>
</gene>
<keyword evidence="6" id="KW-1185">Reference proteome</keyword>
<dbReference type="EMBL" id="HG793131">
    <property type="protein sequence ID" value="CDK29754.1"/>
    <property type="molecule type" value="Genomic_DNA"/>
</dbReference>
<keyword evidence="2" id="KW-0539">Nucleus</keyword>
<feature type="compositionally biased region" description="Polar residues" evidence="3">
    <location>
        <begin position="1"/>
        <end position="17"/>
    </location>
</feature>
<dbReference type="GO" id="GO:0000981">
    <property type="term" value="F:DNA-binding transcription factor activity, RNA polymerase II-specific"/>
    <property type="evidence" value="ECO:0007669"/>
    <property type="project" value="InterPro"/>
</dbReference>
<dbReference type="InterPro" id="IPR001138">
    <property type="entry name" value="Zn2Cys6_DnaBD"/>
</dbReference>